<proteinExistence type="predicted"/>
<feature type="transmembrane region" description="Helical" evidence="1">
    <location>
        <begin position="27"/>
        <end position="44"/>
    </location>
</feature>
<accession>A0A2H0BD76</accession>
<sequence>MKIVSSGKVLNSLEFYKKKIRKRRVKLGFLLLVFLLIIYSLTHLSREERFLISAVAIIGEDVINREEITGVVRNELQGSYLWLVPKTNIFLYPKRKIEKNLLEQFPGIKSAHFNVGKNNNLHISIDERQPFAIYCERIDSPADPTLSLPERTGVHADECYFIDEEGLIFAVAPSFSGGVYFVYTAYKPIEEPLGKRFVSKRELDSLSGFIESLSKLNILATTLEVGDDEYYLFIIGGGQIIWRKGSDMALIYANLEAFLSDETIQTQSDFLGRILYLDLRTENKVFYKFRE</sequence>
<keyword evidence="1" id="KW-0472">Membrane</keyword>
<evidence type="ECO:0008006" key="4">
    <source>
        <dbReference type="Google" id="ProtNLM"/>
    </source>
</evidence>
<gene>
    <name evidence="2" type="ORF">COX06_02150</name>
</gene>
<dbReference type="Proteomes" id="UP000229794">
    <property type="component" value="Unassembled WGS sequence"/>
</dbReference>
<protein>
    <recommendedName>
        <fullName evidence="4">POTRA domain-containing protein</fullName>
    </recommendedName>
</protein>
<dbReference type="AlphaFoldDB" id="A0A2H0BD76"/>
<keyword evidence="1" id="KW-1133">Transmembrane helix</keyword>
<reference evidence="2 3" key="1">
    <citation type="submission" date="2017-09" db="EMBL/GenBank/DDBJ databases">
        <title>Depth-based differentiation of microbial function through sediment-hosted aquifers and enrichment of novel symbionts in the deep terrestrial subsurface.</title>
        <authorList>
            <person name="Probst A.J."/>
            <person name="Ladd B."/>
            <person name="Jarett J.K."/>
            <person name="Geller-Mcgrath D.E."/>
            <person name="Sieber C.M."/>
            <person name="Emerson J.B."/>
            <person name="Anantharaman K."/>
            <person name="Thomas B.C."/>
            <person name="Malmstrom R."/>
            <person name="Stieglmeier M."/>
            <person name="Klingl A."/>
            <person name="Woyke T."/>
            <person name="Ryan C.M."/>
            <person name="Banfield J.F."/>
        </authorList>
    </citation>
    <scope>NUCLEOTIDE SEQUENCE [LARGE SCALE GENOMIC DNA]</scope>
    <source>
        <strain evidence="2">CG22_combo_CG10-13_8_21_14_all_42_17</strain>
    </source>
</reference>
<evidence type="ECO:0000313" key="2">
    <source>
        <dbReference type="EMBL" id="PIP55635.1"/>
    </source>
</evidence>
<evidence type="ECO:0000313" key="3">
    <source>
        <dbReference type="Proteomes" id="UP000229794"/>
    </source>
</evidence>
<organism evidence="2 3">
    <name type="scientific">Candidatus Zambryskibacteria bacterium CG22_combo_CG10-13_8_21_14_all_42_17</name>
    <dbReference type="NCBI Taxonomy" id="1975118"/>
    <lineage>
        <taxon>Bacteria</taxon>
        <taxon>Candidatus Zambryskiibacteriota</taxon>
    </lineage>
</organism>
<name>A0A2H0BD76_9BACT</name>
<dbReference type="EMBL" id="PCST01000025">
    <property type="protein sequence ID" value="PIP55635.1"/>
    <property type="molecule type" value="Genomic_DNA"/>
</dbReference>
<evidence type="ECO:0000256" key="1">
    <source>
        <dbReference type="SAM" id="Phobius"/>
    </source>
</evidence>
<keyword evidence="1" id="KW-0812">Transmembrane</keyword>
<comment type="caution">
    <text evidence="2">The sequence shown here is derived from an EMBL/GenBank/DDBJ whole genome shotgun (WGS) entry which is preliminary data.</text>
</comment>